<dbReference type="Pfam" id="PF02361">
    <property type="entry name" value="CbiQ"/>
    <property type="match status" value="1"/>
</dbReference>
<evidence type="ECO:0000256" key="4">
    <source>
        <dbReference type="ARBA" id="ARBA00023136"/>
    </source>
</evidence>
<feature type="transmembrane region" description="Helical" evidence="5">
    <location>
        <begin position="22"/>
        <end position="50"/>
    </location>
</feature>
<dbReference type="Proteomes" id="UP001500665">
    <property type="component" value="Unassembled WGS sequence"/>
</dbReference>
<keyword evidence="4 5" id="KW-0472">Membrane</keyword>
<dbReference type="InterPro" id="IPR003339">
    <property type="entry name" value="ABC/ECF_trnsptr_transmembrane"/>
</dbReference>
<dbReference type="PANTHER" id="PTHR33514:SF13">
    <property type="entry name" value="PROTEIN ABCI12, CHLOROPLASTIC"/>
    <property type="match status" value="1"/>
</dbReference>
<dbReference type="RefSeq" id="WP_344241795.1">
    <property type="nucleotide sequence ID" value="NZ_BAAAHH010000012.1"/>
</dbReference>
<keyword evidence="3 5" id="KW-1133">Transmembrane helix</keyword>
<keyword evidence="7" id="KW-1185">Reference proteome</keyword>
<dbReference type="EMBL" id="BAAAHH010000012">
    <property type="protein sequence ID" value="GAA0952795.1"/>
    <property type="molecule type" value="Genomic_DNA"/>
</dbReference>
<feature type="transmembrane region" description="Helical" evidence="5">
    <location>
        <begin position="62"/>
        <end position="83"/>
    </location>
</feature>
<keyword evidence="2 5" id="KW-0812">Transmembrane</keyword>
<evidence type="ECO:0000313" key="7">
    <source>
        <dbReference type="Proteomes" id="UP001500665"/>
    </source>
</evidence>
<evidence type="ECO:0000256" key="1">
    <source>
        <dbReference type="ARBA" id="ARBA00004141"/>
    </source>
</evidence>
<gene>
    <name evidence="6" type="ORF">GCM10009550_34030</name>
</gene>
<name>A0ABN1R6V7_9ACTN</name>
<organism evidence="6 7">
    <name type="scientific">Actinocorallia libanotica</name>
    <dbReference type="NCBI Taxonomy" id="46162"/>
    <lineage>
        <taxon>Bacteria</taxon>
        <taxon>Bacillati</taxon>
        <taxon>Actinomycetota</taxon>
        <taxon>Actinomycetes</taxon>
        <taxon>Streptosporangiales</taxon>
        <taxon>Thermomonosporaceae</taxon>
        <taxon>Actinocorallia</taxon>
    </lineage>
</organism>
<dbReference type="PANTHER" id="PTHR33514">
    <property type="entry name" value="PROTEIN ABCI12, CHLOROPLASTIC"/>
    <property type="match status" value="1"/>
</dbReference>
<comment type="subcellular location">
    <subcellularLocation>
        <location evidence="1">Membrane</location>
        <topology evidence="1">Multi-pass membrane protein</topology>
    </subcellularLocation>
</comment>
<evidence type="ECO:0000256" key="3">
    <source>
        <dbReference type="ARBA" id="ARBA00022989"/>
    </source>
</evidence>
<dbReference type="CDD" id="cd16914">
    <property type="entry name" value="EcfT"/>
    <property type="match status" value="1"/>
</dbReference>
<proteinExistence type="predicted"/>
<comment type="caution">
    <text evidence="6">The sequence shown here is derived from an EMBL/GenBank/DDBJ whole genome shotgun (WGS) entry which is preliminary data.</text>
</comment>
<evidence type="ECO:0008006" key="8">
    <source>
        <dbReference type="Google" id="ProtNLM"/>
    </source>
</evidence>
<evidence type="ECO:0000313" key="6">
    <source>
        <dbReference type="EMBL" id="GAA0952795.1"/>
    </source>
</evidence>
<evidence type="ECO:0000256" key="2">
    <source>
        <dbReference type="ARBA" id="ARBA00022692"/>
    </source>
</evidence>
<sequence length="201" mass="21039">MTGGWYEPGTSPLHRAPAGAKLLALLALAATVLTLHSPLLLGGVCAVIALGYASARVTPRRCLRLAVTLTLLVAFVFTIQGLLLGPAAALTICLRLVAAFSAAELFTVTTRVDAVVSAVENAMRPLRRFGVRPDRVGLTVGLTLQAIAALSSIAAEVRQAAIARNAGFSVKALVVPFLIRTLRHSDELGQALTVRGVDDRP</sequence>
<accession>A0ABN1R6V7</accession>
<evidence type="ECO:0000256" key="5">
    <source>
        <dbReference type="SAM" id="Phobius"/>
    </source>
</evidence>
<reference evidence="6 7" key="1">
    <citation type="journal article" date="2019" name="Int. J. Syst. Evol. Microbiol.">
        <title>The Global Catalogue of Microorganisms (GCM) 10K type strain sequencing project: providing services to taxonomists for standard genome sequencing and annotation.</title>
        <authorList>
            <consortium name="The Broad Institute Genomics Platform"/>
            <consortium name="The Broad Institute Genome Sequencing Center for Infectious Disease"/>
            <person name="Wu L."/>
            <person name="Ma J."/>
        </authorList>
    </citation>
    <scope>NUCLEOTIDE SEQUENCE [LARGE SCALE GENOMIC DNA]</scope>
    <source>
        <strain evidence="6 7">JCM 10696</strain>
    </source>
</reference>
<protein>
    <recommendedName>
        <fullName evidence="8">Biotin transport system permease protein</fullName>
    </recommendedName>
</protein>